<name>A0A6C0D8Z9_9ZZZZ</name>
<feature type="domain" description="C2H2-type" evidence="1">
    <location>
        <begin position="15"/>
        <end position="39"/>
    </location>
</feature>
<protein>
    <recommendedName>
        <fullName evidence="1">C2H2-type domain-containing protein</fullName>
    </recommendedName>
</protein>
<evidence type="ECO:0000313" key="2">
    <source>
        <dbReference type="EMBL" id="QHT12832.1"/>
    </source>
</evidence>
<dbReference type="EMBL" id="MN739551">
    <property type="protein sequence ID" value="QHT12832.1"/>
    <property type="molecule type" value="Genomic_DNA"/>
</dbReference>
<proteinExistence type="predicted"/>
<dbReference type="InterPro" id="IPR013087">
    <property type="entry name" value="Znf_C2H2_type"/>
</dbReference>
<organism evidence="2">
    <name type="scientific">viral metagenome</name>
    <dbReference type="NCBI Taxonomy" id="1070528"/>
    <lineage>
        <taxon>unclassified sequences</taxon>
        <taxon>metagenomes</taxon>
        <taxon>organismal metagenomes</taxon>
    </lineage>
</organism>
<accession>A0A6C0D8Z9</accession>
<feature type="domain" description="C2H2-type" evidence="1">
    <location>
        <begin position="53"/>
        <end position="73"/>
    </location>
</feature>
<dbReference type="Gene3D" id="3.30.160.60">
    <property type="entry name" value="Classic Zinc Finger"/>
    <property type="match status" value="1"/>
</dbReference>
<sequence>MFPTKKLLNEKIEQYSCKKCNYSTCKKSSWLKHLGTQKHKFNKVENVSNPKCLTCPDCNKEYKDRSGLWYHVKKCKQKNIINDELQNNEETTIQKPADLVTLLLNQNMELIKQNQEFKDLLAEQNKLMCEQNKNIVEIVGKIGGNTTNNTTNNTNNFNLQFFLNEQCKDALNIMDFINQLQVKLSDLDMVGRIGYTEGISKIFIRGLKELDVFKRPIHCSDLKRETLYVKDKDSWEKDNDDKNKMKTAIKFIAAKNLKQISDWKDEHPESDDYDSKKHMEYHNIIINATGGTTVEEDNKNFNKIIKNVAKESLIDKEKI</sequence>
<evidence type="ECO:0000259" key="1">
    <source>
        <dbReference type="SMART" id="SM00355"/>
    </source>
</evidence>
<reference evidence="2" key="1">
    <citation type="journal article" date="2020" name="Nature">
        <title>Giant virus diversity and host interactions through global metagenomics.</title>
        <authorList>
            <person name="Schulz F."/>
            <person name="Roux S."/>
            <person name="Paez-Espino D."/>
            <person name="Jungbluth S."/>
            <person name="Walsh D.A."/>
            <person name="Denef V.J."/>
            <person name="McMahon K.D."/>
            <person name="Konstantinidis K.T."/>
            <person name="Eloe-Fadrosh E.A."/>
            <person name="Kyrpides N.C."/>
            <person name="Woyke T."/>
        </authorList>
    </citation>
    <scope>NUCLEOTIDE SEQUENCE</scope>
    <source>
        <strain evidence="2">GVMAG-M-3300023174-130</strain>
    </source>
</reference>
<dbReference type="AlphaFoldDB" id="A0A6C0D8Z9"/>
<dbReference type="SMART" id="SM00355">
    <property type="entry name" value="ZnF_C2H2"/>
    <property type="match status" value="2"/>
</dbReference>